<sequence>MLMPKISGTIPNVIARNKLVLHSSSASGHLQKEKHLEVIGILVGCLPRALRCLSVFCGLRCGSDLIGSAP</sequence>
<keyword evidence="2" id="KW-1185">Reference proteome</keyword>
<comment type="caution">
    <text evidence="1">The sequence shown here is derived from an EMBL/GenBank/DDBJ whole genome shotgun (WGS) entry which is preliminary data.</text>
</comment>
<evidence type="ECO:0000313" key="2">
    <source>
        <dbReference type="Proteomes" id="UP001187192"/>
    </source>
</evidence>
<dbReference type="AlphaFoldDB" id="A0AA88AGH5"/>
<evidence type="ECO:0000313" key="1">
    <source>
        <dbReference type="EMBL" id="GMN43531.1"/>
    </source>
</evidence>
<name>A0AA88AGH5_FICCA</name>
<reference evidence="1" key="1">
    <citation type="submission" date="2023-07" db="EMBL/GenBank/DDBJ databases">
        <title>draft genome sequence of fig (Ficus carica).</title>
        <authorList>
            <person name="Takahashi T."/>
            <person name="Nishimura K."/>
        </authorList>
    </citation>
    <scope>NUCLEOTIDE SEQUENCE</scope>
</reference>
<accession>A0AA88AGH5</accession>
<dbReference type="EMBL" id="BTGU01000016">
    <property type="protein sequence ID" value="GMN43531.1"/>
    <property type="molecule type" value="Genomic_DNA"/>
</dbReference>
<protein>
    <submittedName>
        <fullName evidence="1">Uncharacterized protein</fullName>
    </submittedName>
</protein>
<dbReference type="Proteomes" id="UP001187192">
    <property type="component" value="Unassembled WGS sequence"/>
</dbReference>
<gene>
    <name evidence="1" type="ORF">TIFTF001_012744</name>
</gene>
<organism evidence="1 2">
    <name type="scientific">Ficus carica</name>
    <name type="common">Common fig</name>
    <dbReference type="NCBI Taxonomy" id="3494"/>
    <lineage>
        <taxon>Eukaryota</taxon>
        <taxon>Viridiplantae</taxon>
        <taxon>Streptophyta</taxon>
        <taxon>Embryophyta</taxon>
        <taxon>Tracheophyta</taxon>
        <taxon>Spermatophyta</taxon>
        <taxon>Magnoliopsida</taxon>
        <taxon>eudicotyledons</taxon>
        <taxon>Gunneridae</taxon>
        <taxon>Pentapetalae</taxon>
        <taxon>rosids</taxon>
        <taxon>fabids</taxon>
        <taxon>Rosales</taxon>
        <taxon>Moraceae</taxon>
        <taxon>Ficeae</taxon>
        <taxon>Ficus</taxon>
    </lineage>
</organism>
<proteinExistence type="predicted"/>